<feature type="region of interest" description="Disordered" evidence="1">
    <location>
        <begin position="1"/>
        <end position="20"/>
    </location>
</feature>
<dbReference type="Pfam" id="PF10139">
    <property type="entry name" value="Virul_Fac"/>
    <property type="match status" value="1"/>
</dbReference>
<dbReference type="PIRSF" id="PIRSF034586">
    <property type="entry name" value="Vir_effector_SfrC"/>
    <property type="match status" value="1"/>
</dbReference>
<proteinExistence type="predicted"/>
<gene>
    <name evidence="2" type="ORF">EI163_15480</name>
</gene>
<sequence length="922" mass="102532">MNQLTPEQLSPGQLTPEQKQLSEGWKSFYQGAGEALEWIDSVRQSAPSLDSEADTLGLALYRSRNLAKSLSHAATTPMTVGFFGLSQAGKSYLISALAAGENGKLETRYGSARLDFIEHINPVGGGKEATGLVTRFSRTASSGPSEFPVELKLFSEVEVAKVLANAWFNDFDHEREDVYEIDESKVARLLSLYAAESDEKRQSGITPKGVTPENVVELWDYLQASFPKSVSKLNARYWPQVVKLAPQLTSHQRAELFSILWGEQPELTHLYRQLAQTLDALGHAARVYAPLRCLVVSDGDGFSQRDSIMNVDILERLGTAKDYTLEVCPSIGDTLAAPVSLSVAQLAALTAELTFPLIEPTRDPRVEQVDLLDFPGYRGRLSLRNIGESGSQEGLSQLLLRGKVAYLFERYTDSQEMNGLVVCTSSDKQSDVTSVGPVLTRWIEKTQGETAAERGQRDPGLIWALTMFDKRISGALQQTESQLREGWEGLIKMTMLERFGSFEWMQEWSPGQAFNNTFLVRKPRLPVPFLVSEEGREVAINEATQAALASMQNTFIESPTVQQHVQQPADAWQAMLTLDDGGMAHVGDYLGRIAGLEYKLGRIESQLKETYRTLVTDRLATWHFNDADGEVEQKRAIAGRFWKELQVRWQSMGELQYHLELPDETVRDLYLSDSEDSLSSSTEDDDDASVDNGGLYGSSSAGLEADFGALPFGDSPGEPTDIPAQAPRAPVLQSADHRFAKAVYHAWVGHLREFPQRQGLLRMLGLDRDLMKLLADELITGASRSKVQEKLQEALLQRIQSGARRDRLVSRQVLTAQLVLRDFIAWLGFHYLPVDQRPASLVGRKGPLFGYQRDHLPNGELPQLPDQPVNQAQVYFGNWLSGLYLMTQENAGHSGGREITIEQNERLGEVLALFTTKEKAYA</sequence>
<comment type="caution">
    <text evidence="2">The sequence shown here is derived from an EMBL/GenBank/DDBJ whole genome shotgun (WGS) entry which is preliminary data.</text>
</comment>
<keyword evidence="3" id="KW-1185">Reference proteome</keyword>
<protein>
    <submittedName>
        <fullName evidence="2">Virulence factor</fullName>
    </submittedName>
</protein>
<accession>A0ABR9FEM5</accession>
<name>A0ABR9FEM5_9GAMM</name>
<reference evidence="2 3" key="1">
    <citation type="submission" date="2020-07" db="EMBL/GenBank/DDBJ databases">
        <title>Halophilic bacteria isolated from french cheeses.</title>
        <authorList>
            <person name="Kothe C.I."/>
            <person name="Farah-Kraiem B."/>
            <person name="Renault P."/>
            <person name="Dridi B."/>
        </authorList>
    </citation>
    <scope>NUCLEOTIDE SEQUENCE [LARGE SCALE GENOMIC DNA]</scope>
    <source>
        <strain evidence="2 3">FME16</strain>
    </source>
</reference>
<feature type="region of interest" description="Disordered" evidence="1">
    <location>
        <begin position="673"/>
        <end position="695"/>
    </location>
</feature>
<dbReference type="EMBL" id="RRZC01000021">
    <property type="protein sequence ID" value="MBE0404941.1"/>
    <property type="molecule type" value="Genomic_DNA"/>
</dbReference>
<evidence type="ECO:0000313" key="2">
    <source>
        <dbReference type="EMBL" id="MBE0404941.1"/>
    </source>
</evidence>
<dbReference type="InterPro" id="IPR017030">
    <property type="entry name" value="Vir_effector_SfrC"/>
</dbReference>
<evidence type="ECO:0000256" key="1">
    <source>
        <dbReference type="SAM" id="MobiDB-lite"/>
    </source>
</evidence>
<dbReference type="Proteomes" id="UP000754821">
    <property type="component" value="Unassembled WGS sequence"/>
</dbReference>
<evidence type="ECO:0000313" key="3">
    <source>
        <dbReference type="Proteomes" id="UP000754821"/>
    </source>
</evidence>
<dbReference type="RefSeq" id="WP_192528418.1">
    <property type="nucleotide sequence ID" value="NZ_JABUYX010000004.1"/>
</dbReference>
<organism evidence="2 3">
    <name type="scientific">Halomonas citrativorans</name>
    <dbReference type="NCBI Taxonomy" id="2742612"/>
    <lineage>
        <taxon>Bacteria</taxon>
        <taxon>Pseudomonadati</taxon>
        <taxon>Pseudomonadota</taxon>
        <taxon>Gammaproteobacteria</taxon>
        <taxon>Oceanospirillales</taxon>
        <taxon>Halomonadaceae</taxon>
        <taxon>Halomonas</taxon>
    </lineage>
</organism>